<protein>
    <submittedName>
        <fullName evidence="9">Tyrosinase family protein</fullName>
    </submittedName>
</protein>
<evidence type="ECO:0000313" key="9">
    <source>
        <dbReference type="EMBL" id="MDI3388466.1"/>
    </source>
</evidence>
<evidence type="ECO:0000256" key="4">
    <source>
        <dbReference type="ARBA" id="ARBA00023002"/>
    </source>
</evidence>
<keyword evidence="10" id="KW-1185">Reference proteome</keyword>
<dbReference type="InterPro" id="IPR002227">
    <property type="entry name" value="Tyrosinase_Cu-bd"/>
</dbReference>
<comment type="similarity">
    <text evidence="2">Belongs to the tyrosinase family.</text>
</comment>
<evidence type="ECO:0000256" key="2">
    <source>
        <dbReference type="ARBA" id="ARBA00009928"/>
    </source>
</evidence>
<dbReference type="InterPro" id="IPR050316">
    <property type="entry name" value="Tyrosinase/Hemocyanin"/>
</dbReference>
<sequence length="288" mass="33698">MVYTRKDVGDLSKAERRRFINAVLELKRSGEYDEFVRVHIDYYVADGEDRLRLAHMAPSFLPWHRKFLLEFERALRAIDSSVTVPYWDWTRDRTADSTLWRDDFMGGTGRRGDRRVMSGPFAHAEGRWRVRYAMTDGDFLTRNLGRPDDPLSLPTRRQVDRVMRQTVYDVAPWNSTSRSGFRNRLEGWGAGEGDDRFLIHNRVHRWVGGHMLGGASVNDPVFWLNHSYVDLLWSRWQRHHPRAGYLPSTPPPPGDPQHERVAAREQPMGPWGVTPAQMLSHARIYRYR</sequence>
<dbReference type="PANTHER" id="PTHR11474">
    <property type="entry name" value="TYROSINASE FAMILY MEMBER"/>
    <property type="match status" value="1"/>
</dbReference>
<evidence type="ECO:0000256" key="5">
    <source>
        <dbReference type="ARBA" id="ARBA00023008"/>
    </source>
</evidence>
<evidence type="ECO:0000259" key="8">
    <source>
        <dbReference type="PROSITE" id="PS00498"/>
    </source>
</evidence>
<dbReference type="PANTHER" id="PTHR11474:SF126">
    <property type="entry name" value="TYROSINASE-LIKE PROTEIN TYR-1-RELATED"/>
    <property type="match status" value="1"/>
</dbReference>
<reference evidence="9 10" key="1">
    <citation type="submission" date="2023-05" db="EMBL/GenBank/DDBJ databases">
        <title>Draft genome sequence of Streptomyces sp. B-S-A8 isolated from a cave soil in Thailand.</title>
        <authorList>
            <person name="Chamroensaksri N."/>
            <person name="Muangham S."/>
        </authorList>
    </citation>
    <scope>NUCLEOTIDE SEQUENCE [LARGE SCALE GENOMIC DNA]</scope>
    <source>
        <strain evidence="9 10">B-S-A8</strain>
    </source>
</reference>
<evidence type="ECO:0000256" key="1">
    <source>
        <dbReference type="ARBA" id="ARBA00001973"/>
    </source>
</evidence>
<evidence type="ECO:0000256" key="3">
    <source>
        <dbReference type="ARBA" id="ARBA00022723"/>
    </source>
</evidence>
<dbReference type="InterPro" id="IPR008922">
    <property type="entry name" value="Di-copper_centre_dom_sf"/>
</dbReference>
<evidence type="ECO:0000259" key="7">
    <source>
        <dbReference type="PROSITE" id="PS00497"/>
    </source>
</evidence>
<evidence type="ECO:0000313" key="10">
    <source>
        <dbReference type="Proteomes" id="UP001224661"/>
    </source>
</evidence>
<dbReference type="PRINTS" id="PR00092">
    <property type="entry name" value="TYROSINASE"/>
</dbReference>
<dbReference type="Pfam" id="PF00264">
    <property type="entry name" value="Tyrosinase"/>
    <property type="match status" value="1"/>
</dbReference>
<evidence type="ECO:0000256" key="6">
    <source>
        <dbReference type="SAM" id="MobiDB-lite"/>
    </source>
</evidence>
<comment type="cofactor">
    <cofactor evidence="1">
        <name>Cu(2+)</name>
        <dbReference type="ChEBI" id="CHEBI:29036"/>
    </cofactor>
</comment>
<comment type="caution">
    <text evidence="9">The sequence shown here is derived from an EMBL/GenBank/DDBJ whole genome shotgun (WGS) entry which is preliminary data.</text>
</comment>
<dbReference type="EMBL" id="JASCIR010000017">
    <property type="protein sequence ID" value="MDI3388466.1"/>
    <property type="molecule type" value="Genomic_DNA"/>
</dbReference>
<keyword evidence="5" id="KW-0186">Copper</keyword>
<name>A0ABT6RXR1_9ACTN</name>
<proteinExistence type="inferred from homology"/>
<organism evidence="9 10">
    <name type="scientific">Streptomyces solicavernae</name>
    <dbReference type="NCBI Taxonomy" id="3043614"/>
    <lineage>
        <taxon>Bacteria</taxon>
        <taxon>Bacillati</taxon>
        <taxon>Actinomycetota</taxon>
        <taxon>Actinomycetes</taxon>
        <taxon>Kitasatosporales</taxon>
        <taxon>Streptomycetaceae</taxon>
        <taxon>Streptomyces</taxon>
    </lineage>
</organism>
<accession>A0ABT6RXR1</accession>
<feature type="region of interest" description="Disordered" evidence="6">
    <location>
        <begin position="244"/>
        <end position="274"/>
    </location>
</feature>
<dbReference type="RefSeq" id="WP_282514996.1">
    <property type="nucleotide sequence ID" value="NZ_JASCIR010000017.1"/>
</dbReference>
<keyword evidence="4" id="KW-0560">Oxidoreductase</keyword>
<dbReference type="SUPFAM" id="SSF48056">
    <property type="entry name" value="Di-copper centre-containing domain"/>
    <property type="match status" value="1"/>
</dbReference>
<gene>
    <name evidence="9" type="ORF">QIS99_19980</name>
</gene>
<feature type="domain" description="Tyrosinase copper-binding" evidence="7">
    <location>
        <begin position="55"/>
        <end position="72"/>
    </location>
</feature>
<dbReference type="Gene3D" id="1.10.1280.10">
    <property type="entry name" value="Di-copper center containing domain from catechol oxidase"/>
    <property type="match status" value="1"/>
</dbReference>
<dbReference type="Proteomes" id="UP001224661">
    <property type="component" value="Unassembled WGS sequence"/>
</dbReference>
<dbReference type="PROSITE" id="PS00497">
    <property type="entry name" value="TYROSINASE_1"/>
    <property type="match status" value="1"/>
</dbReference>
<feature type="domain" description="Tyrosinase copper-binding" evidence="8">
    <location>
        <begin position="219"/>
        <end position="230"/>
    </location>
</feature>
<dbReference type="PROSITE" id="PS00498">
    <property type="entry name" value="TYROSINASE_2"/>
    <property type="match status" value="1"/>
</dbReference>
<keyword evidence="3" id="KW-0479">Metal-binding</keyword>